<dbReference type="PANTHER" id="PTHR11699">
    <property type="entry name" value="ALDEHYDE DEHYDROGENASE-RELATED"/>
    <property type="match status" value="1"/>
</dbReference>
<comment type="similarity">
    <text evidence="1 4">Belongs to the aldehyde dehydrogenase family.</text>
</comment>
<dbReference type="CDD" id="cd07102">
    <property type="entry name" value="ALDH_EDX86601"/>
    <property type="match status" value="1"/>
</dbReference>
<evidence type="ECO:0000259" key="6">
    <source>
        <dbReference type="Pfam" id="PF00171"/>
    </source>
</evidence>
<comment type="caution">
    <text evidence="7">The sequence shown here is derived from an EMBL/GenBank/DDBJ whole genome shotgun (WGS) entry which is preliminary data.</text>
</comment>
<dbReference type="SUPFAM" id="SSF53720">
    <property type="entry name" value="ALDH-like"/>
    <property type="match status" value="1"/>
</dbReference>
<dbReference type="Gene3D" id="3.40.605.10">
    <property type="entry name" value="Aldehyde Dehydrogenase, Chain A, domain 1"/>
    <property type="match status" value="2"/>
</dbReference>
<reference evidence="7 8" key="1">
    <citation type="journal article" date="2017" name="Mycologia">
        <title>Bifiguratus adelaidae, gen. et sp. nov., a new member of Mucoromycotina in endophytic and soil-dwelling habitats.</title>
        <authorList>
            <person name="Torres-Cruz T.J."/>
            <person name="Billingsley Tobias T.L."/>
            <person name="Almatruk M."/>
            <person name="Hesse C."/>
            <person name="Kuske C.R."/>
            <person name="Desiro A."/>
            <person name="Benucci G.M."/>
            <person name="Bonito G."/>
            <person name="Stajich J.E."/>
            <person name="Dunlap C."/>
            <person name="Arnold A.E."/>
            <person name="Porras-Alfaro A."/>
        </authorList>
    </citation>
    <scope>NUCLEOTIDE SEQUENCE [LARGE SCALE GENOMIC DNA]</scope>
    <source>
        <strain evidence="7 8">AZ0501</strain>
    </source>
</reference>
<dbReference type="GO" id="GO:0016620">
    <property type="term" value="F:oxidoreductase activity, acting on the aldehyde or oxo group of donors, NAD or NADP as acceptor"/>
    <property type="evidence" value="ECO:0007669"/>
    <property type="project" value="InterPro"/>
</dbReference>
<keyword evidence="5" id="KW-0472">Membrane</keyword>
<keyword evidence="5" id="KW-0812">Transmembrane</keyword>
<name>A0A261Y781_9FUNG</name>
<evidence type="ECO:0000256" key="2">
    <source>
        <dbReference type="ARBA" id="ARBA00023002"/>
    </source>
</evidence>
<dbReference type="Proteomes" id="UP000242875">
    <property type="component" value="Unassembled WGS sequence"/>
</dbReference>
<dbReference type="Pfam" id="PF00171">
    <property type="entry name" value="Aldedh"/>
    <property type="match status" value="2"/>
</dbReference>
<dbReference type="InterPro" id="IPR016161">
    <property type="entry name" value="Ald_DH/histidinol_DH"/>
</dbReference>
<dbReference type="InterPro" id="IPR016160">
    <property type="entry name" value="Ald_DH_CS_CYS"/>
</dbReference>
<dbReference type="InterPro" id="IPR016163">
    <property type="entry name" value="Ald_DH_C"/>
</dbReference>
<dbReference type="AlphaFoldDB" id="A0A261Y781"/>
<dbReference type="EMBL" id="MVBO01000003">
    <property type="protein sequence ID" value="OZJ06441.1"/>
    <property type="molecule type" value="Genomic_DNA"/>
</dbReference>
<feature type="domain" description="Aldehyde dehydrogenase" evidence="6">
    <location>
        <begin position="26"/>
        <end position="349"/>
    </location>
</feature>
<dbReference type="PROSITE" id="PS00070">
    <property type="entry name" value="ALDEHYDE_DEHYDR_CYS"/>
    <property type="match status" value="1"/>
</dbReference>
<gene>
    <name evidence="7" type="ORF">BZG36_00599</name>
</gene>
<dbReference type="OrthoDB" id="310895at2759"/>
<evidence type="ECO:0000313" key="7">
    <source>
        <dbReference type="EMBL" id="OZJ06441.1"/>
    </source>
</evidence>
<evidence type="ECO:0000313" key="8">
    <source>
        <dbReference type="Proteomes" id="UP000242875"/>
    </source>
</evidence>
<evidence type="ECO:0000256" key="1">
    <source>
        <dbReference type="ARBA" id="ARBA00009986"/>
    </source>
</evidence>
<keyword evidence="2 4" id="KW-0560">Oxidoreductase</keyword>
<protein>
    <recommendedName>
        <fullName evidence="6">Aldehyde dehydrogenase domain-containing protein</fullName>
    </recommendedName>
</protein>
<organism evidence="7 8">
    <name type="scientific">Bifiguratus adelaidae</name>
    <dbReference type="NCBI Taxonomy" id="1938954"/>
    <lineage>
        <taxon>Eukaryota</taxon>
        <taxon>Fungi</taxon>
        <taxon>Fungi incertae sedis</taxon>
        <taxon>Mucoromycota</taxon>
        <taxon>Mucoromycotina</taxon>
        <taxon>Endogonomycetes</taxon>
        <taxon>Endogonales</taxon>
        <taxon>Endogonales incertae sedis</taxon>
        <taxon>Bifiguratus</taxon>
    </lineage>
</organism>
<feature type="domain" description="Aldehyde dehydrogenase" evidence="6">
    <location>
        <begin position="364"/>
        <end position="502"/>
    </location>
</feature>
<dbReference type="Gene3D" id="3.40.309.10">
    <property type="entry name" value="Aldehyde Dehydrogenase, Chain A, domain 2"/>
    <property type="match status" value="2"/>
</dbReference>
<evidence type="ECO:0000256" key="5">
    <source>
        <dbReference type="SAM" id="Phobius"/>
    </source>
</evidence>
<evidence type="ECO:0000256" key="4">
    <source>
        <dbReference type="RuleBase" id="RU003345"/>
    </source>
</evidence>
<keyword evidence="5" id="KW-1133">Transmembrane helix</keyword>
<dbReference type="PROSITE" id="PS00687">
    <property type="entry name" value="ALDEHYDE_DEHYDR_GLU"/>
    <property type="match status" value="1"/>
</dbReference>
<proteinExistence type="inferred from homology"/>
<evidence type="ECO:0000256" key="3">
    <source>
        <dbReference type="PROSITE-ProRule" id="PRU10007"/>
    </source>
</evidence>
<dbReference type="InterPro" id="IPR015590">
    <property type="entry name" value="Aldehyde_DH_dom"/>
</dbReference>
<sequence>MDNPKMPQIRRSLDHYLVLENMTADTHLTVLSPATQQPILGLPYLSRDELEARVQAGVNAFMAWRKVPLADRVAILNKFCDIFESKASEIAEAISKQMGRPIKFAKGEVSGTLQRARYMTSVANECLADMEFEDSKNFKRFIRKEPLGLCYIIAAWNYPFLTMVNTVIPAILAGNTVILKHSPLTPLCGKIFTDTFSKAGLPEAVFQDVIIPDMLSSYLTTHPLIQFVNFTGSNAVGLAIQKNIAEARKLIPTNFELGGKDAAYVHSDAELPYTVSQLVDGSFFNSGQSCCAIERIYVHESVYDDFVQRFVDEAKTYTLGNPDDSTAVVGPMASLRFADHVREHISDAGKFRCFCYRDIELTQCFALSVSKGAKPLIDTGRDFPADKAGTNFVAPQVFVNVNHKMKMMTEETFGPIIGIQKVSSPQEALTFINDSIYGLTASVWTQDPDLALEMGDAIQTGTVYMNRCDYLDPELCWNGWRGSGRGGSLSKLGYEYVTRPKSYHLKLATQ</sequence>
<keyword evidence="8" id="KW-1185">Reference proteome</keyword>
<dbReference type="InterPro" id="IPR016162">
    <property type="entry name" value="Ald_DH_N"/>
</dbReference>
<feature type="transmembrane region" description="Helical" evidence="5">
    <location>
        <begin position="149"/>
        <end position="172"/>
    </location>
</feature>
<accession>A0A261Y781</accession>
<feature type="active site" evidence="3">
    <location>
        <position position="256"/>
    </location>
</feature>
<dbReference type="InterPro" id="IPR029510">
    <property type="entry name" value="Ald_DH_CS_GLU"/>
</dbReference>